<accession>A0AAV2NUS7</accession>
<dbReference type="InterPro" id="IPR038765">
    <property type="entry name" value="Papain-like_cys_pep_sf"/>
</dbReference>
<dbReference type="Pfam" id="PF07910">
    <property type="entry name" value="Peptidase_C78"/>
    <property type="match status" value="1"/>
</dbReference>
<sequence length="580" mass="65710">MALQLQILSNILQRLECMETTATGYLYGIMYNNTLVVLTFSINSHDNENESVIDYTALQFNLPADIYFCGILHIGEFKEINPDVFKDIDITDNPLLLKYSPNTLDMQAYFYVHQKLEAVNNFSIISEDELSQQFVYIRLQATFPLIAQDGSILEALQESRKNIASGKVGIHFPLNNVYLFRTDDSLKDTMLKDFLSMSKEHEKSSTASSNINHNTGPVNIIHANVLLKISGEKDSEETIRYAPVLQHIKRSFDSLECNLHLNALSLVNLNATSAELHAILVESICRNIRLIEMQQQDPESEDIKLSAKLPEVMHFKPRGYGHFFTIIYPGDSTNDSTMEYRKALHKALALDLTKPYFRRGNAIKFDIQANEILVNPHQALLHKSVTGKLSIVDGLYSYHHYMQDNFDDNGWGCAYRSLQTIISWFRLQGYTEIPIPSHCKIQQCLVDIGDKPSTFIGSKQWIGSTEISFVLQTFLNIDVKILCASSGEEMSALIPQLVNHFDTQGTPIMIGGGVLAHTILGVSYDESSGEGKFLILDPHYTGIDHLPTIINKGWCGWKTKDFWKKDAFYNMCLPQRPIIF</sequence>
<dbReference type="PANTHER" id="PTHR48153">
    <property type="entry name" value="UFM1-SPECIFIC PROTEASE 2"/>
    <property type="match status" value="1"/>
</dbReference>
<dbReference type="Proteomes" id="UP001497644">
    <property type="component" value="Chromosome 4"/>
</dbReference>
<protein>
    <recommendedName>
        <fullName evidence="7">Probable Ufm1-specific protease 2</fullName>
    </recommendedName>
</protein>
<evidence type="ECO:0000256" key="3">
    <source>
        <dbReference type="ARBA" id="ARBA00022786"/>
    </source>
</evidence>
<evidence type="ECO:0000259" key="8">
    <source>
        <dbReference type="Pfam" id="PF07910"/>
    </source>
</evidence>
<evidence type="ECO:0000256" key="5">
    <source>
        <dbReference type="ARBA" id="ARBA00022807"/>
    </source>
</evidence>
<keyword evidence="12" id="KW-1185">Reference proteome</keyword>
<evidence type="ECO:0000313" key="11">
    <source>
        <dbReference type="EMBL" id="CAL1683446.1"/>
    </source>
</evidence>
<evidence type="ECO:0000313" key="12">
    <source>
        <dbReference type="Proteomes" id="UP001497644"/>
    </source>
</evidence>
<evidence type="ECO:0000256" key="4">
    <source>
        <dbReference type="ARBA" id="ARBA00022801"/>
    </source>
</evidence>
<feature type="domain" description="UFSP1/2/DUB catalytic" evidence="8">
    <location>
        <begin position="389"/>
        <end position="572"/>
    </location>
</feature>
<dbReference type="EMBL" id="OZ034827">
    <property type="protein sequence ID" value="CAL1683446.1"/>
    <property type="molecule type" value="Genomic_DNA"/>
</dbReference>
<dbReference type="Gene3D" id="3.90.70.130">
    <property type="match status" value="1"/>
</dbReference>
<gene>
    <name evidence="11" type="ORF">LPLAT_LOCUS9162</name>
</gene>
<dbReference type="GO" id="GO:0005634">
    <property type="term" value="C:nucleus"/>
    <property type="evidence" value="ECO:0007669"/>
    <property type="project" value="TreeGrafter"/>
</dbReference>
<feature type="domain" description="UFSP2 N-terminal MPN-like" evidence="10">
    <location>
        <begin position="1"/>
        <end position="129"/>
    </location>
</feature>
<comment type="function">
    <text evidence="6">Thiol protease which recognizes and hydrolyzes the peptide bond at the C-terminal Gly of UFM1, a ubiquitin-like modifier protein bound to a number of target proteins. Does not hydrolyze SUMO1 or ISG15 ubiquitin-like proteins.</text>
</comment>
<evidence type="ECO:0000256" key="1">
    <source>
        <dbReference type="ARBA" id="ARBA00008552"/>
    </source>
</evidence>
<keyword evidence="5" id="KW-0788">Thiol protease</keyword>
<dbReference type="PANTHER" id="PTHR48153:SF2">
    <property type="entry name" value="UFM1-SPECIFIC PROTEASE 2"/>
    <property type="match status" value="1"/>
</dbReference>
<dbReference type="Pfam" id="PF20908">
    <property type="entry name" value="UfSP2_N"/>
    <property type="match status" value="1"/>
</dbReference>
<evidence type="ECO:0000259" key="10">
    <source>
        <dbReference type="Pfam" id="PF26560"/>
    </source>
</evidence>
<dbReference type="InterPro" id="IPR058757">
    <property type="entry name" value="UFSP2_MPN_N"/>
</dbReference>
<keyword evidence="2" id="KW-0645">Protease</keyword>
<keyword evidence="4" id="KW-0378">Hydrolase</keyword>
<evidence type="ECO:0000256" key="2">
    <source>
        <dbReference type="ARBA" id="ARBA00022670"/>
    </source>
</evidence>
<dbReference type="InterPro" id="IPR049387">
    <property type="entry name" value="UFSP2-like_2nd"/>
</dbReference>
<dbReference type="FunFam" id="3.90.70.130:FF:000001">
    <property type="entry name" value="Probable Ufm1-specific protease 2"/>
    <property type="match status" value="1"/>
</dbReference>
<reference evidence="11" key="1">
    <citation type="submission" date="2024-04" db="EMBL/GenBank/DDBJ databases">
        <authorList>
            <consortium name="Molecular Ecology Group"/>
        </authorList>
    </citation>
    <scope>NUCLEOTIDE SEQUENCE</scope>
</reference>
<dbReference type="SUPFAM" id="SSF54001">
    <property type="entry name" value="Cysteine proteinases"/>
    <property type="match status" value="1"/>
</dbReference>
<comment type="similarity">
    <text evidence="1">Belongs to the peptidase C78 family.</text>
</comment>
<keyword evidence="3" id="KW-0833">Ubl conjugation pathway</keyword>
<evidence type="ECO:0000259" key="9">
    <source>
        <dbReference type="Pfam" id="PF20908"/>
    </source>
</evidence>
<organism evidence="11 12">
    <name type="scientific">Lasius platythorax</name>
    <dbReference type="NCBI Taxonomy" id="488582"/>
    <lineage>
        <taxon>Eukaryota</taxon>
        <taxon>Metazoa</taxon>
        <taxon>Ecdysozoa</taxon>
        <taxon>Arthropoda</taxon>
        <taxon>Hexapoda</taxon>
        <taxon>Insecta</taxon>
        <taxon>Pterygota</taxon>
        <taxon>Neoptera</taxon>
        <taxon>Endopterygota</taxon>
        <taxon>Hymenoptera</taxon>
        <taxon>Apocrita</taxon>
        <taxon>Aculeata</taxon>
        <taxon>Formicoidea</taxon>
        <taxon>Formicidae</taxon>
        <taxon>Formicinae</taxon>
        <taxon>Lasius</taxon>
        <taxon>Lasius</taxon>
    </lineage>
</organism>
<dbReference type="GO" id="GO:0005783">
    <property type="term" value="C:endoplasmic reticulum"/>
    <property type="evidence" value="ECO:0007669"/>
    <property type="project" value="TreeGrafter"/>
</dbReference>
<evidence type="ECO:0000256" key="7">
    <source>
        <dbReference type="ARBA" id="ARBA00073264"/>
    </source>
</evidence>
<dbReference type="GO" id="GO:0071567">
    <property type="term" value="F:deUFMylase activity"/>
    <property type="evidence" value="ECO:0007669"/>
    <property type="project" value="TreeGrafter"/>
</dbReference>
<evidence type="ECO:0000256" key="6">
    <source>
        <dbReference type="ARBA" id="ARBA00057559"/>
    </source>
</evidence>
<proteinExistence type="inferred from homology"/>
<dbReference type="GO" id="GO:0006508">
    <property type="term" value="P:proteolysis"/>
    <property type="evidence" value="ECO:0007669"/>
    <property type="project" value="UniProtKB-KW"/>
</dbReference>
<dbReference type="InterPro" id="IPR012462">
    <property type="entry name" value="UFSP1/2_DUB_cat"/>
</dbReference>
<name>A0AAV2NUS7_9HYME</name>
<dbReference type="AlphaFoldDB" id="A0AAV2NUS7"/>
<feature type="domain" description="UFSP2 second" evidence="9">
    <location>
        <begin position="191"/>
        <end position="365"/>
    </location>
</feature>
<dbReference type="Pfam" id="PF26560">
    <property type="entry name" value="UFSP2_MPN_insect"/>
    <property type="match status" value="1"/>
</dbReference>